<feature type="domain" description="Prepilin peptidase A24 N-terminal" evidence="9">
    <location>
        <begin position="6"/>
        <end position="88"/>
    </location>
</feature>
<feature type="transmembrane region" description="Helical" evidence="7">
    <location>
        <begin position="69"/>
        <end position="89"/>
    </location>
</feature>
<evidence type="ECO:0000256" key="6">
    <source>
        <dbReference type="ARBA" id="ARBA00023136"/>
    </source>
</evidence>
<dbReference type="Proteomes" id="UP000616608">
    <property type="component" value="Unassembled WGS sequence"/>
</dbReference>
<name>A0A917G4Y9_9BACI</name>
<feature type="transmembrane region" description="Helical" evidence="7">
    <location>
        <begin position="95"/>
        <end position="128"/>
    </location>
</feature>
<evidence type="ECO:0000259" key="9">
    <source>
        <dbReference type="Pfam" id="PF06750"/>
    </source>
</evidence>
<keyword evidence="6 7" id="KW-0472">Membrane</keyword>
<dbReference type="InterPro" id="IPR010627">
    <property type="entry name" value="Prepilin_pept_A24_N"/>
</dbReference>
<organism evidence="10 11">
    <name type="scientific">Lysinibacillus alkalisoli</name>
    <dbReference type="NCBI Taxonomy" id="1911548"/>
    <lineage>
        <taxon>Bacteria</taxon>
        <taxon>Bacillati</taxon>
        <taxon>Bacillota</taxon>
        <taxon>Bacilli</taxon>
        <taxon>Bacillales</taxon>
        <taxon>Bacillaceae</taxon>
        <taxon>Lysinibacillus</taxon>
    </lineage>
</organism>
<feature type="transmembrane region" description="Helical" evidence="7">
    <location>
        <begin position="170"/>
        <end position="198"/>
    </location>
</feature>
<evidence type="ECO:0000256" key="7">
    <source>
        <dbReference type="SAM" id="Phobius"/>
    </source>
</evidence>
<feature type="domain" description="Prepilin type IV endopeptidase peptidase" evidence="8">
    <location>
        <begin position="99"/>
        <end position="197"/>
    </location>
</feature>
<reference evidence="10" key="1">
    <citation type="journal article" date="2014" name="Int. J. Syst. Evol. Microbiol.">
        <title>Complete genome sequence of Corynebacterium casei LMG S-19264T (=DSM 44701T), isolated from a smear-ripened cheese.</title>
        <authorList>
            <consortium name="US DOE Joint Genome Institute (JGI-PGF)"/>
            <person name="Walter F."/>
            <person name="Albersmeier A."/>
            <person name="Kalinowski J."/>
            <person name="Ruckert C."/>
        </authorList>
    </citation>
    <scope>NUCLEOTIDE SEQUENCE</scope>
    <source>
        <strain evidence="10">CGMCC 1.15760</strain>
    </source>
</reference>
<evidence type="ECO:0000313" key="11">
    <source>
        <dbReference type="Proteomes" id="UP000616608"/>
    </source>
</evidence>
<dbReference type="AlphaFoldDB" id="A0A917G4Y9"/>
<feature type="transmembrane region" description="Helical" evidence="7">
    <location>
        <begin position="140"/>
        <end position="158"/>
    </location>
</feature>
<sequence>MLSCFIVGMVFGSFCNVVGLRLPKHQSIIWPASTCPSCHTPLNYQDLIPVISYIRLQGKCRFCEKKITFLYPLIEVLTGVSFMFCYSQYGLTIDFYIGCLLSILFAIITVSDLIYMIIPNQVLLFFLIIFIGISPQDWQMSVLGATLAFTILYIVQSISKDGLGSGDIKLFFVIGYVVGSMQVLVIIMLAALIGLLTGSLIKYSKKGQQTVFPFGPSIALATMIVYWFDVDWSLVMARVIW</sequence>
<protein>
    <submittedName>
        <fullName evidence="10">Type 4 prepilin-like proteins leader peptide-processing enzyme</fullName>
    </submittedName>
</protein>
<comment type="subcellular location">
    <subcellularLocation>
        <location evidence="1">Cell membrane</location>
        <topology evidence="1">Multi-pass membrane protein</topology>
    </subcellularLocation>
</comment>
<reference evidence="10" key="2">
    <citation type="submission" date="2020-09" db="EMBL/GenBank/DDBJ databases">
        <authorList>
            <person name="Sun Q."/>
            <person name="Zhou Y."/>
        </authorList>
    </citation>
    <scope>NUCLEOTIDE SEQUENCE</scope>
    <source>
        <strain evidence="10">CGMCC 1.15760</strain>
    </source>
</reference>
<dbReference type="RefSeq" id="WP_229704189.1">
    <property type="nucleotide sequence ID" value="NZ_BMJT01000004.1"/>
</dbReference>
<accession>A0A917G4Y9</accession>
<keyword evidence="4 7" id="KW-0812">Transmembrane</keyword>
<evidence type="ECO:0000256" key="4">
    <source>
        <dbReference type="ARBA" id="ARBA00022692"/>
    </source>
</evidence>
<dbReference type="Pfam" id="PF06750">
    <property type="entry name" value="A24_N_bact"/>
    <property type="match status" value="1"/>
</dbReference>
<dbReference type="GO" id="GO:0005886">
    <property type="term" value="C:plasma membrane"/>
    <property type="evidence" value="ECO:0007669"/>
    <property type="project" value="UniProtKB-SubCell"/>
</dbReference>
<evidence type="ECO:0000256" key="3">
    <source>
        <dbReference type="ARBA" id="ARBA00022475"/>
    </source>
</evidence>
<dbReference type="PANTHER" id="PTHR30487:SF0">
    <property type="entry name" value="PREPILIN LEADER PEPTIDASE_N-METHYLTRANSFERASE-RELATED"/>
    <property type="match status" value="1"/>
</dbReference>
<comment type="similarity">
    <text evidence="2">Belongs to the peptidase A24 family.</text>
</comment>
<dbReference type="GO" id="GO:0006465">
    <property type="term" value="P:signal peptide processing"/>
    <property type="evidence" value="ECO:0007669"/>
    <property type="project" value="TreeGrafter"/>
</dbReference>
<dbReference type="InterPro" id="IPR000045">
    <property type="entry name" value="Prepilin_IV_endopep_pep"/>
</dbReference>
<dbReference type="Gene3D" id="1.20.120.1220">
    <property type="match status" value="1"/>
</dbReference>
<dbReference type="Pfam" id="PF01478">
    <property type="entry name" value="Peptidase_A24"/>
    <property type="match status" value="1"/>
</dbReference>
<dbReference type="InterPro" id="IPR050882">
    <property type="entry name" value="Prepilin_peptidase/N-MTase"/>
</dbReference>
<proteinExistence type="inferred from homology"/>
<evidence type="ECO:0000313" key="10">
    <source>
        <dbReference type="EMBL" id="GGG22512.1"/>
    </source>
</evidence>
<evidence type="ECO:0000256" key="5">
    <source>
        <dbReference type="ARBA" id="ARBA00022989"/>
    </source>
</evidence>
<gene>
    <name evidence="10" type="primary">comC</name>
    <name evidence="10" type="ORF">GCM10007425_16210</name>
</gene>
<keyword evidence="5 7" id="KW-1133">Transmembrane helix</keyword>
<feature type="transmembrane region" description="Helical" evidence="7">
    <location>
        <begin position="210"/>
        <end position="228"/>
    </location>
</feature>
<keyword evidence="11" id="KW-1185">Reference proteome</keyword>
<dbReference type="GO" id="GO:0004190">
    <property type="term" value="F:aspartic-type endopeptidase activity"/>
    <property type="evidence" value="ECO:0007669"/>
    <property type="project" value="InterPro"/>
</dbReference>
<dbReference type="EMBL" id="BMJT01000004">
    <property type="protein sequence ID" value="GGG22512.1"/>
    <property type="molecule type" value="Genomic_DNA"/>
</dbReference>
<comment type="caution">
    <text evidence="10">The sequence shown here is derived from an EMBL/GenBank/DDBJ whole genome shotgun (WGS) entry which is preliminary data.</text>
</comment>
<dbReference type="PANTHER" id="PTHR30487">
    <property type="entry name" value="TYPE 4 PREPILIN-LIKE PROTEINS LEADER PEPTIDE-PROCESSING ENZYME"/>
    <property type="match status" value="1"/>
</dbReference>
<evidence type="ECO:0000256" key="2">
    <source>
        <dbReference type="ARBA" id="ARBA00005801"/>
    </source>
</evidence>
<evidence type="ECO:0000259" key="8">
    <source>
        <dbReference type="Pfam" id="PF01478"/>
    </source>
</evidence>
<keyword evidence="3" id="KW-1003">Cell membrane</keyword>
<evidence type="ECO:0000256" key="1">
    <source>
        <dbReference type="ARBA" id="ARBA00004651"/>
    </source>
</evidence>